<dbReference type="EMBL" id="AFHQ01000029">
    <property type="protein sequence ID" value="EGK60642.1"/>
    <property type="molecule type" value="Genomic_DNA"/>
</dbReference>
<reference evidence="1 2" key="1">
    <citation type="submission" date="2011-04" db="EMBL/GenBank/DDBJ databases">
        <authorList>
            <person name="Muzny D."/>
            <person name="Qin X."/>
            <person name="Deng J."/>
            <person name="Jiang H."/>
            <person name="Liu Y."/>
            <person name="Qu J."/>
            <person name="Song X.-Z."/>
            <person name="Zhang L."/>
            <person name="Thornton R."/>
            <person name="Coyle M."/>
            <person name="Francisco L."/>
            <person name="Jackson L."/>
            <person name="Javaid M."/>
            <person name="Korchina V."/>
            <person name="Kovar C."/>
            <person name="Mata R."/>
            <person name="Mathew T."/>
            <person name="Ngo R."/>
            <person name="Nguyen L."/>
            <person name="Nguyen N."/>
            <person name="Okwuonu G."/>
            <person name="Ongeri F."/>
            <person name="Pham C."/>
            <person name="Simmons D."/>
            <person name="Wilczek-Boney K."/>
            <person name="Hale W."/>
            <person name="Jakkamsetti A."/>
            <person name="Pham P."/>
            <person name="Ruth R."/>
            <person name="San Lucas F."/>
            <person name="Warren J."/>
            <person name="Zhang J."/>
            <person name="Zhao Z."/>
            <person name="Zhou C."/>
            <person name="Zhu D."/>
            <person name="Lee S."/>
            <person name="Bess C."/>
            <person name="Blankenburg K."/>
            <person name="Forbes L."/>
            <person name="Fu Q."/>
            <person name="Gubbala S."/>
            <person name="Hirani K."/>
            <person name="Jayaseelan J.C."/>
            <person name="Lara F."/>
            <person name="Munidasa M."/>
            <person name="Palculict T."/>
            <person name="Patil S."/>
            <person name="Pu L.-L."/>
            <person name="Saada N."/>
            <person name="Tang L."/>
            <person name="Weissenberger G."/>
            <person name="Zhu Y."/>
            <person name="Hemphill L."/>
            <person name="Shang Y."/>
            <person name="Youmans B."/>
            <person name="Ayvaz T."/>
            <person name="Ross M."/>
            <person name="Santibanez J."/>
            <person name="Aqrawi P."/>
            <person name="Gross S."/>
            <person name="Joshi V."/>
            <person name="Fowler G."/>
            <person name="Nazareth L."/>
            <person name="Reid J."/>
            <person name="Worley K."/>
            <person name="Petrosino J."/>
            <person name="Highlander S."/>
            <person name="Gibbs R."/>
        </authorList>
    </citation>
    <scope>NUCLEOTIDE SEQUENCE [LARGE SCALE GENOMIC DNA]</scope>
    <source>
        <strain evidence="1 2">DSM 2778</strain>
    </source>
</reference>
<evidence type="ECO:0000313" key="2">
    <source>
        <dbReference type="Proteomes" id="UP000004067"/>
    </source>
</evidence>
<evidence type="ECO:0000313" key="1">
    <source>
        <dbReference type="EMBL" id="EGK60642.1"/>
    </source>
</evidence>
<sequence>MRIYKHRKIYENLIDKIFFSMYNSNITYLICMDWKEQENERH</sequence>
<dbReference type="AlphaFoldDB" id="F5RL56"/>
<protein>
    <submittedName>
        <fullName evidence="1">Uncharacterized protein</fullName>
    </submittedName>
</protein>
<dbReference type="Proteomes" id="UP000004067">
    <property type="component" value="Unassembled WGS sequence"/>
</dbReference>
<organism evidence="1 2">
    <name type="scientific">Centipeda periodontii DSM 2778</name>
    <dbReference type="NCBI Taxonomy" id="888060"/>
    <lineage>
        <taxon>Bacteria</taxon>
        <taxon>Bacillati</taxon>
        <taxon>Bacillota</taxon>
        <taxon>Negativicutes</taxon>
        <taxon>Selenomonadales</taxon>
        <taxon>Selenomonadaceae</taxon>
        <taxon>Centipeda</taxon>
    </lineage>
</organism>
<keyword evidence="2" id="KW-1185">Reference proteome</keyword>
<comment type="caution">
    <text evidence="1">The sequence shown here is derived from an EMBL/GenBank/DDBJ whole genome shotgun (WGS) entry which is preliminary data.</text>
</comment>
<dbReference type="STRING" id="888060.HMPREF9081_1023"/>
<dbReference type="HOGENOM" id="CLU_3249077_0_0_9"/>
<accession>F5RL56</accession>
<proteinExistence type="predicted"/>
<gene>
    <name evidence="1" type="ORF">HMPREF9081_1023</name>
</gene>
<name>F5RL56_9FIRM</name>